<dbReference type="Proteomes" id="UP001596312">
    <property type="component" value="Unassembled WGS sequence"/>
</dbReference>
<dbReference type="Pfam" id="PF02589">
    <property type="entry name" value="LUD_dom"/>
    <property type="match status" value="1"/>
</dbReference>
<organism evidence="2 3">
    <name type="scientific">Halalkalicoccus tibetensis</name>
    <dbReference type="NCBI Taxonomy" id="175632"/>
    <lineage>
        <taxon>Archaea</taxon>
        <taxon>Methanobacteriati</taxon>
        <taxon>Methanobacteriota</taxon>
        <taxon>Stenosarchaea group</taxon>
        <taxon>Halobacteria</taxon>
        <taxon>Halobacteriales</taxon>
        <taxon>Halococcaceae</taxon>
        <taxon>Halalkalicoccus</taxon>
    </lineage>
</organism>
<dbReference type="AlphaFoldDB" id="A0ABD5V6G8"/>
<dbReference type="Gene3D" id="3.40.50.10420">
    <property type="entry name" value="NagB/RpiA/CoA transferase-like"/>
    <property type="match status" value="1"/>
</dbReference>
<dbReference type="RefSeq" id="WP_340605032.1">
    <property type="nucleotide sequence ID" value="NZ_JBBMXV010000004.1"/>
</dbReference>
<name>A0ABD5V6G8_9EURY</name>
<comment type="caution">
    <text evidence="2">The sequence shown here is derived from an EMBL/GenBank/DDBJ whole genome shotgun (WGS) entry which is preliminary data.</text>
</comment>
<gene>
    <name evidence="2" type="ORF">ACFQGH_14790</name>
</gene>
<evidence type="ECO:0000313" key="3">
    <source>
        <dbReference type="Proteomes" id="UP001596312"/>
    </source>
</evidence>
<dbReference type="EMBL" id="JBHSXQ010000004">
    <property type="protein sequence ID" value="MFC6906461.1"/>
    <property type="molecule type" value="Genomic_DNA"/>
</dbReference>
<dbReference type="InterPro" id="IPR037171">
    <property type="entry name" value="NagB/RpiA_transferase-like"/>
</dbReference>
<evidence type="ECO:0000259" key="1">
    <source>
        <dbReference type="Pfam" id="PF02589"/>
    </source>
</evidence>
<dbReference type="PANTHER" id="PTHR43682">
    <property type="entry name" value="LACTATE UTILIZATION PROTEIN C"/>
    <property type="match status" value="1"/>
</dbReference>
<accession>A0ABD5V6G8</accession>
<protein>
    <submittedName>
        <fullName evidence="2">LUD domain-containing protein</fullName>
    </submittedName>
</protein>
<dbReference type="InterPro" id="IPR003741">
    <property type="entry name" value="LUD_dom"/>
</dbReference>
<keyword evidence="3" id="KW-1185">Reference proteome</keyword>
<dbReference type="SUPFAM" id="SSF100950">
    <property type="entry name" value="NagB/RpiA/CoA transferase-like"/>
    <property type="match status" value="1"/>
</dbReference>
<sequence length="166" mass="16743">MSATDTFEDSLDGLAVGTTRLSPEAFEETVAEAIDEPAIGTPLGIEGLSLDGTSVVTDPTPNQLTEATTGVTGASLGIADYGSVVLPSTPEGAEPVSLFCDLHVVVLDADDIVPDMPTAIGEMATTVGDDRGSAIIATGPSATADMGALVRGAHGPKRVHALIVEQ</sequence>
<evidence type="ECO:0000313" key="2">
    <source>
        <dbReference type="EMBL" id="MFC6906461.1"/>
    </source>
</evidence>
<feature type="domain" description="LUD" evidence="1">
    <location>
        <begin position="62"/>
        <end position="164"/>
    </location>
</feature>
<proteinExistence type="predicted"/>
<reference evidence="2 3" key="1">
    <citation type="journal article" date="2019" name="Int. J. Syst. Evol. Microbiol.">
        <title>The Global Catalogue of Microorganisms (GCM) 10K type strain sequencing project: providing services to taxonomists for standard genome sequencing and annotation.</title>
        <authorList>
            <consortium name="The Broad Institute Genomics Platform"/>
            <consortium name="The Broad Institute Genome Sequencing Center for Infectious Disease"/>
            <person name="Wu L."/>
            <person name="Ma J."/>
        </authorList>
    </citation>
    <scope>NUCLEOTIDE SEQUENCE [LARGE SCALE GENOMIC DNA]</scope>
    <source>
        <strain evidence="2 3">CGMCC 1.3240</strain>
    </source>
</reference>
<dbReference type="PANTHER" id="PTHR43682:SF1">
    <property type="entry name" value="LACTATE UTILIZATION PROTEIN C"/>
    <property type="match status" value="1"/>
</dbReference>
<dbReference type="InterPro" id="IPR024185">
    <property type="entry name" value="FTHF_cligase-like_sf"/>
</dbReference>